<reference evidence="5" key="1">
    <citation type="submission" date="2017-09" db="EMBL/GenBank/DDBJ databases">
        <authorList>
            <person name="Campbell M.A."/>
            <person name="Lukasik P."/>
            <person name="Simon C."/>
            <person name="McCutcheon J.P."/>
        </authorList>
    </citation>
    <scope>NUCLEOTIDE SEQUENCE [LARGE SCALE GENOMIC DNA]</scope>
    <source>
        <strain evidence="5">MAGTDC</strain>
    </source>
</reference>
<dbReference type="Gene3D" id="1.20.5.1300">
    <property type="match status" value="1"/>
</dbReference>
<dbReference type="PIRSF" id="PIRSF000099">
    <property type="entry name" value="Histidinol_dh"/>
    <property type="match status" value="1"/>
</dbReference>
<organism evidence="5 6">
    <name type="scientific">Candidatus Hodgkinia cicadicola</name>
    <dbReference type="NCBI Taxonomy" id="573658"/>
    <lineage>
        <taxon>Bacteria</taxon>
        <taxon>Pseudomonadati</taxon>
        <taxon>Pseudomonadota</taxon>
        <taxon>Alphaproteobacteria</taxon>
        <taxon>Hyphomicrobiales</taxon>
        <taxon>Candidatus Hodgkinia</taxon>
    </lineage>
</organism>
<sequence length="455" mass="50585">MDVQYWPVIMIFLLSLLTRKKQNMCLRLRSDSPLFDKFIDGIIADRTLNTQHVDDLIDRMEELISKYSDKALMAYNKRLDNVTSRLLRIKVEHDVRGVDLRVLFEIKTLYDRILRYHSSQLIRDIFYVDKEGVILGSVWKPLSSIGIYVPCEETPCISSMFMSAIPARLAGIKHIYVATPYHKIKDKRLFMACASICGVECIYTFGGPQAIIAMAIGTETVKKVDKITGSGNVYIIAAKKKMFGRVGIDGLAGPSESVIVADKSSDTQQVSVDLAAQLERDKSALAVLITKTPKKASAVRSNINALMKLVPLDSNIRHSWSNYGLTIVCKSSTSLYNTVKKISPEHLHLNTSNAFEMMKWIHFAGSIFIGRYSPITVGDYAAGCNHVFTTNIIPRSPSGLSVLDFMTRKSVTCLPTLGSLRSISTPCIELALKANMDLHALSIGCRLHAVTNVGR</sequence>
<dbReference type="GO" id="GO:0004399">
    <property type="term" value="F:histidinol dehydrogenase activity"/>
    <property type="evidence" value="ECO:0007669"/>
    <property type="project" value="UniProtKB-EC"/>
</dbReference>
<dbReference type="PRINTS" id="PR00083">
    <property type="entry name" value="HOLDHDRGNASE"/>
</dbReference>
<dbReference type="EMBL" id="NXGO01000002">
    <property type="protein sequence ID" value="PIM96061.1"/>
    <property type="molecule type" value="Genomic_DNA"/>
</dbReference>
<dbReference type="InterPro" id="IPR016161">
    <property type="entry name" value="Ald_DH/histidinol_DH"/>
</dbReference>
<dbReference type="InterPro" id="IPR012131">
    <property type="entry name" value="Hstdl_DH"/>
</dbReference>
<dbReference type="EC" id="1.1.1.23" evidence="5"/>
<dbReference type="Proteomes" id="UP000230981">
    <property type="component" value="Unassembled WGS sequence"/>
</dbReference>
<dbReference type="NCBIfam" id="TIGR00069">
    <property type="entry name" value="hisD"/>
    <property type="match status" value="1"/>
</dbReference>
<proteinExistence type="inferred from homology"/>
<evidence type="ECO:0000256" key="3">
    <source>
        <dbReference type="PIRNR" id="PIRNR000099"/>
    </source>
</evidence>
<evidence type="ECO:0000313" key="5">
    <source>
        <dbReference type="EMBL" id="PIM96061.1"/>
    </source>
</evidence>
<dbReference type="PANTHER" id="PTHR21256">
    <property type="entry name" value="HISTIDINOL DEHYDROGENASE HDH"/>
    <property type="match status" value="1"/>
</dbReference>
<dbReference type="SUPFAM" id="SSF53720">
    <property type="entry name" value="ALDH-like"/>
    <property type="match status" value="1"/>
</dbReference>
<dbReference type="PANTHER" id="PTHR21256:SF2">
    <property type="entry name" value="HISTIDINE BIOSYNTHESIS TRIFUNCTIONAL PROTEIN"/>
    <property type="match status" value="1"/>
</dbReference>
<evidence type="ECO:0000256" key="4">
    <source>
        <dbReference type="RuleBase" id="RU004175"/>
    </source>
</evidence>
<evidence type="ECO:0000256" key="1">
    <source>
        <dbReference type="ARBA" id="ARBA00010178"/>
    </source>
</evidence>
<gene>
    <name evidence="5" type="primary">hisD</name>
    <name evidence="5" type="ORF">magtdc_18</name>
</gene>
<comment type="similarity">
    <text evidence="1 3 4">Belongs to the histidinol dehydrogenase family.</text>
</comment>
<evidence type="ECO:0000313" key="6">
    <source>
        <dbReference type="Proteomes" id="UP000230981"/>
    </source>
</evidence>
<dbReference type="Pfam" id="PF00815">
    <property type="entry name" value="Histidinol_dh"/>
    <property type="match status" value="1"/>
</dbReference>
<accession>A0ABX4MK59</accession>
<dbReference type="InterPro" id="IPR022695">
    <property type="entry name" value="Histidinol_DH_monofunct"/>
</dbReference>
<dbReference type="CDD" id="cd06572">
    <property type="entry name" value="Histidinol_dh"/>
    <property type="match status" value="1"/>
</dbReference>
<name>A0ABX4MK59_9HYPH</name>
<comment type="caution">
    <text evidence="5">The sequence shown here is derived from an EMBL/GenBank/DDBJ whole genome shotgun (WGS) entry which is preliminary data.</text>
</comment>
<keyword evidence="2 3" id="KW-0560">Oxidoreductase</keyword>
<evidence type="ECO:0000256" key="2">
    <source>
        <dbReference type="ARBA" id="ARBA00023002"/>
    </source>
</evidence>
<protein>
    <submittedName>
        <fullName evidence="5">Histidinol dehydrogenase</fullName>
        <ecNumber evidence="5">1.1.1.23</ecNumber>
    </submittedName>
</protein>
<dbReference type="Gene3D" id="3.40.50.1980">
    <property type="entry name" value="Nitrogenase molybdenum iron protein domain"/>
    <property type="match status" value="2"/>
</dbReference>
<keyword evidence="6" id="KW-1185">Reference proteome</keyword>